<comment type="function">
    <text evidence="2">Involved in the assembly of mitochondrial and cytoplasmic iron-sulfur proteins. Probably involved in the binding of an intermediate of Fe/S cluster assembly.</text>
</comment>
<feature type="compositionally biased region" description="Polar residues" evidence="4">
    <location>
        <begin position="73"/>
        <end position="82"/>
    </location>
</feature>
<evidence type="ECO:0000256" key="3">
    <source>
        <dbReference type="ARBA" id="ARBA00071673"/>
    </source>
</evidence>
<accession>A0A177ACL0</accession>
<name>A0A177ACL0_9PEZI</name>
<dbReference type="AlphaFoldDB" id="A0A177ACL0"/>
<dbReference type="PANTHER" id="PTHR10072">
    <property type="entry name" value="IRON-SULFUR CLUSTER ASSEMBLY PROTEIN"/>
    <property type="match status" value="1"/>
</dbReference>
<dbReference type="InterPro" id="IPR000361">
    <property type="entry name" value="ATAP_core_dom"/>
</dbReference>
<feature type="region of interest" description="Disordered" evidence="4">
    <location>
        <begin position="34"/>
        <end position="145"/>
    </location>
</feature>
<dbReference type="InterPro" id="IPR035903">
    <property type="entry name" value="HesB-like_dom_sf"/>
</dbReference>
<dbReference type="EMBL" id="KV441393">
    <property type="protein sequence ID" value="OAF59845.1"/>
    <property type="molecule type" value="Genomic_DNA"/>
</dbReference>
<evidence type="ECO:0000259" key="5">
    <source>
        <dbReference type="Pfam" id="PF01521"/>
    </source>
</evidence>
<organism evidence="6">
    <name type="scientific">Pseudogymnoascus destructans</name>
    <dbReference type="NCBI Taxonomy" id="655981"/>
    <lineage>
        <taxon>Eukaryota</taxon>
        <taxon>Fungi</taxon>
        <taxon>Dikarya</taxon>
        <taxon>Ascomycota</taxon>
        <taxon>Pezizomycotina</taxon>
        <taxon>Leotiomycetes</taxon>
        <taxon>Thelebolales</taxon>
        <taxon>Thelebolaceae</taxon>
        <taxon>Pseudogymnoascus</taxon>
    </lineage>
</organism>
<dbReference type="PANTHER" id="PTHR10072:SF41">
    <property type="entry name" value="IRON-SULFUR CLUSTER ASSEMBLY 1 HOMOLOG, MITOCHONDRIAL"/>
    <property type="match status" value="1"/>
</dbReference>
<protein>
    <recommendedName>
        <fullName evidence="3">Iron-sulfur assembly protein 1</fullName>
    </recommendedName>
</protein>
<dbReference type="OrthoDB" id="333486at2759"/>
<dbReference type="SUPFAM" id="SSF89360">
    <property type="entry name" value="HesB-like domain"/>
    <property type="match status" value="1"/>
</dbReference>
<dbReference type="VEuPathDB" id="FungiDB:GMDG_02638"/>
<sequence length="256" mass="27797">MTTPRFATPLASSTSRLFQCAFASSVTPARPCRHAMRRVSEAQSARMSTKRKMQTSTYQAYSLEPQAPPPPRSSGTRETSTGRGIPQLHNTMPPPIPGQQVGAAQPEIAITEKEAQKTKPVQANNSAAAGAAPATQEKPKSRSRLRAARKAAITLTPSAIQQIRNLLSQPEPKLIRVGVKNRGCSGLSYNLEYVDKAGAFDETVEQDGVKVLIDSKALFSIIGSEMDYVEDKLSERFVFKNPNIKDECGCGESFMV</sequence>
<dbReference type="eggNOG" id="KOG1120">
    <property type="taxonomic scope" value="Eukaryota"/>
</dbReference>
<dbReference type="InterPro" id="IPR016092">
    <property type="entry name" value="ATAP"/>
</dbReference>
<reference evidence="6" key="1">
    <citation type="submission" date="2016-03" db="EMBL/GenBank/DDBJ databases">
        <title>Updated assembly of Pseudogymnoascus destructans, the fungus causing white-nose syndrome of bats.</title>
        <authorList>
            <person name="Palmer J.M."/>
            <person name="Drees K.P."/>
            <person name="Foster J.T."/>
            <person name="Lindner D.L."/>
        </authorList>
    </citation>
    <scope>NUCLEOTIDE SEQUENCE [LARGE SCALE GENOMIC DNA]</scope>
    <source>
        <strain evidence="6">20631-21</strain>
    </source>
</reference>
<feature type="compositionally biased region" description="Low complexity" evidence="4">
    <location>
        <begin position="123"/>
        <end position="134"/>
    </location>
</feature>
<evidence type="ECO:0000256" key="4">
    <source>
        <dbReference type="SAM" id="MobiDB-lite"/>
    </source>
</evidence>
<dbReference type="Proteomes" id="UP000077154">
    <property type="component" value="Unassembled WGS sequence"/>
</dbReference>
<dbReference type="PROSITE" id="PS01152">
    <property type="entry name" value="HESB"/>
    <property type="match status" value="1"/>
</dbReference>
<dbReference type="GO" id="GO:0016226">
    <property type="term" value="P:iron-sulfur cluster assembly"/>
    <property type="evidence" value="ECO:0007669"/>
    <property type="project" value="InterPro"/>
</dbReference>
<evidence type="ECO:0000256" key="1">
    <source>
        <dbReference type="ARBA" id="ARBA00006718"/>
    </source>
</evidence>
<dbReference type="FunFam" id="2.60.300.12:FF:000001">
    <property type="entry name" value="Iron-binding protein IscA"/>
    <property type="match status" value="1"/>
</dbReference>
<dbReference type="GO" id="GO:0005739">
    <property type="term" value="C:mitochondrion"/>
    <property type="evidence" value="ECO:0007669"/>
    <property type="project" value="TreeGrafter"/>
</dbReference>
<gene>
    <name evidence="6" type="primary">ISA1</name>
    <name evidence="6" type="ORF">VC83_03699</name>
</gene>
<dbReference type="InterPro" id="IPR017870">
    <property type="entry name" value="FeS_cluster_insertion_CS"/>
</dbReference>
<dbReference type="NCBIfam" id="TIGR00049">
    <property type="entry name" value="iron-sulfur cluster assembly accessory protein"/>
    <property type="match status" value="1"/>
</dbReference>
<comment type="similarity">
    <text evidence="1">Belongs to the HesB/IscA family.</text>
</comment>
<dbReference type="GO" id="GO:0051537">
    <property type="term" value="F:2 iron, 2 sulfur cluster binding"/>
    <property type="evidence" value="ECO:0007669"/>
    <property type="project" value="TreeGrafter"/>
</dbReference>
<feature type="domain" description="Core" evidence="5">
    <location>
        <begin position="153"/>
        <end position="252"/>
    </location>
</feature>
<proteinExistence type="inferred from homology"/>
<dbReference type="GeneID" id="36286773"/>
<dbReference type="Gene3D" id="2.60.300.12">
    <property type="entry name" value="HesB-like domain"/>
    <property type="match status" value="1"/>
</dbReference>
<evidence type="ECO:0000313" key="6">
    <source>
        <dbReference type="EMBL" id="OAF59845.1"/>
    </source>
</evidence>
<dbReference type="Pfam" id="PF01521">
    <property type="entry name" value="Fe-S_biosyn"/>
    <property type="match status" value="1"/>
</dbReference>
<dbReference type="RefSeq" id="XP_024325128.1">
    <property type="nucleotide sequence ID" value="XM_024467342.1"/>
</dbReference>
<dbReference type="InterPro" id="IPR050322">
    <property type="entry name" value="Fe-S_cluster_asmbl/transfer"/>
</dbReference>
<evidence type="ECO:0000256" key="2">
    <source>
        <dbReference type="ARBA" id="ARBA00054873"/>
    </source>
</evidence>